<dbReference type="AlphaFoldDB" id="B1YHW6"/>
<dbReference type="HOGENOM" id="CLU_2915672_0_0_9"/>
<gene>
    <name evidence="1" type="ordered locus">Exig_0264</name>
</gene>
<evidence type="ECO:0000313" key="1">
    <source>
        <dbReference type="EMBL" id="ACB59750.1"/>
    </source>
</evidence>
<sequence>MIQDILHHFTYMQKFHFFTNYYRENTLHLLNYPTLFIDQFLAFCTTFFGKENLFFNLRVYP</sequence>
<dbReference type="STRING" id="262543.Exig_0264"/>
<accession>B1YHW6</accession>
<name>B1YHW6_EXIS2</name>
<keyword evidence="2" id="KW-1185">Reference proteome</keyword>
<dbReference type="EMBL" id="CP001022">
    <property type="protein sequence ID" value="ACB59750.1"/>
    <property type="molecule type" value="Genomic_DNA"/>
</dbReference>
<reference evidence="1 2" key="1">
    <citation type="journal article" date="2006" name="Extremophiles">
        <title>Characterization of Exiguobacterium isolates from the Siberian permafrost. Description of Exiguobacterium sibiricum sp. nov.</title>
        <authorList>
            <person name="Rodrigues D.F."/>
            <person name="Goris J."/>
            <person name="Vishnivetskaya T."/>
            <person name="Gilichinsky D."/>
            <person name="Thomashow M.F."/>
            <person name="Tiedje J.M."/>
        </authorList>
    </citation>
    <scope>NUCLEOTIDE SEQUENCE [LARGE SCALE GENOMIC DNA]</scope>
    <source>
        <strain evidence="2">DSM 17290 / CIP 109462 / JCM 13490 / 255-15</strain>
    </source>
</reference>
<proteinExistence type="predicted"/>
<organism evidence="1 2">
    <name type="scientific">Exiguobacterium sibiricum (strain DSM 17290 / CCUG 55495 / CIP 109462 / JCM 13490 / 255-15)</name>
    <dbReference type="NCBI Taxonomy" id="262543"/>
    <lineage>
        <taxon>Bacteria</taxon>
        <taxon>Bacillati</taxon>
        <taxon>Bacillota</taxon>
        <taxon>Bacilli</taxon>
        <taxon>Bacillales</taxon>
        <taxon>Bacillales Family XII. Incertae Sedis</taxon>
        <taxon>Exiguobacterium</taxon>
    </lineage>
</organism>
<dbReference type="Proteomes" id="UP000001681">
    <property type="component" value="Chromosome"/>
</dbReference>
<dbReference type="KEGG" id="esi:Exig_0264"/>
<reference evidence="1 2" key="2">
    <citation type="journal article" date="2008" name="BMC Genomics">
        <title>Architecture of thermal adaptation in an Exiguobacterium sibiricum strain isolated from 3 million year old permafrost: a genome and transcriptome approach.</title>
        <authorList>
            <person name="Rodrigues D.F."/>
            <person name="Ivanova N."/>
            <person name="He Z."/>
            <person name="Huebner M."/>
            <person name="Zhou J."/>
            <person name="Tiedje J.M."/>
        </authorList>
    </citation>
    <scope>NUCLEOTIDE SEQUENCE [LARGE SCALE GENOMIC DNA]</scope>
    <source>
        <strain evidence="2">DSM 17290 / CIP 109462 / JCM 13490 / 255-15</strain>
    </source>
</reference>
<evidence type="ECO:0000313" key="2">
    <source>
        <dbReference type="Proteomes" id="UP000001681"/>
    </source>
</evidence>
<protein>
    <submittedName>
        <fullName evidence="1">Uncharacterized protein</fullName>
    </submittedName>
</protein>
<reference evidence="2" key="3">
    <citation type="submission" date="2008-04" db="EMBL/GenBank/DDBJ databases">
        <title>Complete sequence of chromosome of Exiguobacterium sibiricum 255-15.</title>
        <authorList>
            <consortium name="US DOE Joint Genome Institute"/>
            <person name="Copeland A."/>
            <person name="Lucas S."/>
            <person name="Lapidus A."/>
            <person name="Glavina del Rio T."/>
            <person name="Dalin E."/>
            <person name="Tice H."/>
            <person name="Bruce D."/>
            <person name="Goodwin L."/>
            <person name="Pitluck S."/>
            <person name="Kiss H."/>
            <person name="Chertkov O."/>
            <person name="Monk C."/>
            <person name="Brettin T."/>
            <person name="Detter J.C."/>
            <person name="Han C."/>
            <person name="Kuske C.R."/>
            <person name="Schmutz J."/>
            <person name="Larimer F."/>
            <person name="Land M."/>
            <person name="Hauser L."/>
            <person name="Kyrpides N."/>
            <person name="Mikhailova N."/>
            <person name="Vishnivetskaya T."/>
            <person name="Rodrigues D.F."/>
            <person name="Gilichinsky D."/>
            <person name="Tiedje J."/>
            <person name="Richardson P."/>
        </authorList>
    </citation>
    <scope>NUCLEOTIDE SEQUENCE [LARGE SCALE GENOMIC DNA]</scope>
    <source>
        <strain evidence="2">DSM 17290 / CIP 109462 / JCM 13490 / 255-15</strain>
    </source>
</reference>